<comment type="similarity">
    <text evidence="2">Belongs to the nucleoside triphosphate pyrophosphohydrolase family.</text>
</comment>
<dbReference type="Proteomes" id="UP000461948">
    <property type="component" value="Unassembled WGS sequence"/>
</dbReference>
<dbReference type="GO" id="GO:0006950">
    <property type="term" value="P:response to stress"/>
    <property type="evidence" value="ECO:0007669"/>
    <property type="project" value="UniProtKB-ARBA"/>
</dbReference>
<protein>
    <recommendedName>
        <fullName evidence="4">Nucleoside triphosphate pyrophosphohydrolase</fullName>
        <ecNumber evidence="3">3.6.1.8</ecNumber>
    </recommendedName>
</protein>
<feature type="domain" description="NTP pyrophosphohydrolase MazG-like" evidence="5">
    <location>
        <begin position="273"/>
        <end position="333"/>
    </location>
</feature>
<dbReference type="FunFam" id="1.10.287.1080:FF:000003">
    <property type="entry name" value="Nucleoside triphosphate pyrophosphohydrolase"/>
    <property type="match status" value="1"/>
</dbReference>
<dbReference type="InterPro" id="IPR048015">
    <property type="entry name" value="NTP-PPase_MazG-like_N"/>
</dbReference>
<dbReference type="GO" id="GO:0046052">
    <property type="term" value="P:UTP catabolic process"/>
    <property type="evidence" value="ECO:0007669"/>
    <property type="project" value="TreeGrafter"/>
</dbReference>
<organism evidence="6 7">
    <name type="scientific">Enterobacter agglomerans</name>
    <name type="common">Erwinia herbicola</name>
    <name type="synonym">Pantoea agglomerans</name>
    <dbReference type="NCBI Taxonomy" id="549"/>
    <lineage>
        <taxon>Bacteria</taxon>
        <taxon>Pseudomonadati</taxon>
        <taxon>Pseudomonadota</taxon>
        <taxon>Gammaproteobacteria</taxon>
        <taxon>Enterobacterales</taxon>
        <taxon>Erwiniaceae</taxon>
        <taxon>Pantoea</taxon>
        <taxon>Pantoea agglomerans group</taxon>
    </lineage>
</organism>
<evidence type="ECO:0000256" key="1">
    <source>
        <dbReference type="ARBA" id="ARBA00052141"/>
    </source>
</evidence>
<keyword evidence="6" id="KW-0378">Hydrolase</keyword>
<dbReference type="SUPFAM" id="SSF101386">
    <property type="entry name" value="all-alpha NTP pyrophosphatases"/>
    <property type="match status" value="2"/>
</dbReference>
<dbReference type="PANTHER" id="PTHR30522:SF0">
    <property type="entry name" value="NUCLEOSIDE TRIPHOSPHATE PYROPHOSPHOHYDROLASE"/>
    <property type="match status" value="1"/>
</dbReference>
<dbReference type="GO" id="GO:0046061">
    <property type="term" value="P:dATP catabolic process"/>
    <property type="evidence" value="ECO:0007669"/>
    <property type="project" value="TreeGrafter"/>
</dbReference>
<dbReference type="InterPro" id="IPR004518">
    <property type="entry name" value="MazG-like_dom"/>
</dbReference>
<dbReference type="GO" id="GO:0046076">
    <property type="term" value="P:dTTP catabolic process"/>
    <property type="evidence" value="ECO:0007669"/>
    <property type="project" value="TreeGrafter"/>
</dbReference>
<accession>A0A7X2MP20</accession>
<evidence type="ECO:0000313" key="6">
    <source>
        <dbReference type="EMBL" id="MSE16596.1"/>
    </source>
</evidence>
<dbReference type="Pfam" id="PF03819">
    <property type="entry name" value="MazG"/>
    <property type="match status" value="1"/>
</dbReference>
<dbReference type="PANTHER" id="PTHR30522">
    <property type="entry name" value="NUCLEOSIDE TRIPHOSPHATE PYROPHOSPHOHYDROLASE"/>
    <property type="match status" value="1"/>
</dbReference>
<reference evidence="6 7" key="1">
    <citation type="submission" date="2019-11" db="EMBL/GenBank/DDBJ databases">
        <title>Draft Genome Sequence of Plant Growth-Promoting Rhizosphere-Associated Bacteria.</title>
        <authorList>
            <person name="Vasilyev I.Y."/>
            <person name="Radchenko V."/>
            <person name="Ilnitskaya E.V."/>
        </authorList>
    </citation>
    <scope>NUCLEOTIDE SEQUENCE [LARGE SCALE GENOMIC DNA]</scope>
    <source>
        <strain evidence="6 7">VRA_MhP_f</strain>
    </source>
</reference>
<name>A0A7X2MP20_ENTAG</name>
<evidence type="ECO:0000256" key="4">
    <source>
        <dbReference type="ARBA" id="ARBA00074799"/>
    </source>
</evidence>
<dbReference type="GO" id="GO:0046047">
    <property type="term" value="P:TTP catabolic process"/>
    <property type="evidence" value="ECO:0007669"/>
    <property type="project" value="TreeGrafter"/>
</dbReference>
<dbReference type="GO" id="GO:0006203">
    <property type="term" value="P:dGTP catabolic process"/>
    <property type="evidence" value="ECO:0007669"/>
    <property type="project" value="TreeGrafter"/>
</dbReference>
<dbReference type="EC" id="3.6.1.8" evidence="3"/>
<sequence length="368" mass="41883">MVLSPAVMAHPHSFIDMKTELVAQDDTFTGLKMTWTMDEITSADLLYDAGEAKPGSVVWKKLAAGVMANVLGQHYFSEIWHNQQRVKFLNLPTEYNLSRNGHKAVLEFILPLAEPPKLTGQRFEILTFDPTYFVDMFYDKYTLEETYEVLDAIQREDFDDLRGELGDLLFQVVFYAQMASEQDRFNFEDVCHAISDKLERRHPHIFGDATAETSSEVLKNWEAIKTAERADKAQHSALDDIPKALPALMRAHKIQKRCHNVGFDWTTLGPVVAKVHEEIDEVMHEAQQSVVDGEKLEEEIGDLLFATVNLSRHLGSKAETALQKANDKFERRFREVEAIIAAQGLSMPGATLEQMEAAWQQVKRGEKR</sequence>
<dbReference type="InterPro" id="IPR011551">
    <property type="entry name" value="NTP_PyrPHydrolase_MazG"/>
</dbReference>
<dbReference type="InterPro" id="IPR048011">
    <property type="entry name" value="NTP-PPase_MazG-like_C"/>
</dbReference>
<dbReference type="Gene3D" id="1.10.287.1080">
    <property type="entry name" value="MazG-like"/>
    <property type="match status" value="2"/>
</dbReference>
<dbReference type="FunFam" id="1.10.287.1080:FF:000001">
    <property type="entry name" value="Nucleoside triphosphate pyrophosphohydrolase"/>
    <property type="match status" value="1"/>
</dbReference>
<dbReference type="EMBL" id="WKLC01000770">
    <property type="protein sequence ID" value="MSE16596.1"/>
    <property type="molecule type" value="Genomic_DNA"/>
</dbReference>
<evidence type="ECO:0000256" key="3">
    <source>
        <dbReference type="ARBA" id="ARBA00066372"/>
    </source>
</evidence>
<dbReference type="NCBIfam" id="NF007113">
    <property type="entry name" value="PRK09562.1"/>
    <property type="match status" value="1"/>
</dbReference>
<dbReference type="InterPro" id="IPR010412">
    <property type="entry name" value="DUF1007"/>
</dbReference>
<dbReference type="CDD" id="cd11529">
    <property type="entry name" value="NTP-PPase_MazG_Cterm"/>
    <property type="match status" value="1"/>
</dbReference>
<proteinExistence type="inferred from homology"/>
<gene>
    <name evidence="6" type="primary">mazG</name>
    <name evidence="6" type="ORF">GKC49_16205</name>
</gene>
<dbReference type="AlphaFoldDB" id="A0A7X2MP20"/>
<dbReference type="Pfam" id="PF06226">
    <property type="entry name" value="DUF1007"/>
    <property type="match status" value="1"/>
</dbReference>
<comment type="catalytic activity">
    <reaction evidence="1">
        <text>ATP + H2O = AMP + diphosphate + H(+)</text>
        <dbReference type="Rhea" id="RHEA:14245"/>
        <dbReference type="ChEBI" id="CHEBI:15377"/>
        <dbReference type="ChEBI" id="CHEBI:15378"/>
        <dbReference type="ChEBI" id="CHEBI:30616"/>
        <dbReference type="ChEBI" id="CHEBI:33019"/>
        <dbReference type="ChEBI" id="CHEBI:456215"/>
        <dbReference type="EC" id="3.6.1.8"/>
    </reaction>
</comment>
<evidence type="ECO:0000313" key="7">
    <source>
        <dbReference type="Proteomes" id="UP000461948"/>
    </source>
</evidence>
<comment type="caution">
    <text evidence="6">The sequence shown here is derived from an EMBL/GenBank/DDBJ whole genome shotgun (WGS) entry which is preliminary data.</text>
</comment>
<dbReference type="NCBIfam" id="TIGR00444">
    <property type="entry name" value="mazG"/>
    <property type="match status" value="1"/>
</dbReference>
<dbReference type="CDD" id="cd11528">
    <property type="entry name" value="NTP-PPase_MazG_Nterm"/>
    <property type="match status" value="1"/>
</dbReference>
<dbReference type="GO" id="GO:0046081">
    <property type="term" value="P:dUTP catabolic process"/>
    <property type="evidence" value="ECO:0007669"/>
    <property type="project" value="TreeGrafter"/>
</dbReference>
<evidence type="ECO:0000256" key="2">
    <source>
        <dbReference type="ARBA" id="ARBA00061115"/>
    </source>
</evidence>
<evidence type="ECO:0000259" key="5">
    <source>
        <dbReference type="Pfam" id="PF03819"/>
    </source>
</evidence>
<dbReference type="GO" id="GO:0047693">
    <property type="term" value="F:ATP diphosphatase activity"/>
    <property type="evidence" value="ECO:0007669"/>
    <property type="project" value="UniProtKB-EC"/>
</dbReference>